<dbReference type="InterPro" id="IPR011006">
    <property type="entry name" value="CheY-like_superfamily"/>
</dbReference>
<dbReference type="Pfam" id="PF04397">
    <property type="entry name" value="LytTR"/>
    <property type="match status" value="1"/>
</dbReference>
<organism evidence="5 6">
    <name type="scientific">Pontibacter ruber</name>
    <dbReference type="NCBI Taxonomy" id="1343895"/>
    <lineage>
        <taxon>Bacteria</taxon>
        <taxon>Pseudomonadati</taxon>
        <taxon>Bacteroidota</taxon>
        <taxon>Cytophagia</taxon>
        <taxon>Cytophagales</taxon>
        <taxon>Hymenobacteraceae</taxon>
        <taxon>Pontibacter</taxon>
    </lineage>
</organism>
<feature type="domain" description="HTH LytTR-type" evidence="4">
    <location>
        <begin position="158"/>
        <end position="229"/>
    </location>
</feature>
<dbReference type="PANTHER" id="PTHR44591:SF3">
    <property type="entry name" value="RESPONSE REGULATORY DOMAIN-CONTAINING PROTEIN"/>
    <property type="match status" value="1"/>
</dbReference>
<dbReference type="InterPro" id="IPR001789">
    <property type="entry name" value="Sig_transdc_resp-reg_receiver"/>
</dbReference>
<keyword evidence="1 2" id="KW-0597">Phosphoprotein</keyword>
<evidence type="ECO:0000313" key="6">
    <source>
        <dbReference type="Proteomes" id="UP001597374"/>
    </source>
</evidence>
<evidence type="ECO:0000259" key="4">
    <source>
        <dbReference type="PROSITE" id="PS50930"/>
    </source>
</evidence>
<dbReference type="Gene3D" id="3.40.50.2300">
    <property type="match status" value="1"/>
</dbReference>
<dbReference type="SUPFAM" id="SSF52172">
    <property type="entry name" value="CheY-like"/>
    <property type="match status" value="1"/>
</dbReference>
<evidence type="ECO:0000259" key="3">
    <source>
        <dbReference type="PROSITE" id="PS50110"/>
    </source>
</evidence>
<proteinExistence type="predicted"/>
<sequence>MARLKLLIAEDDVVIAQNLSLSLEAMGYEVCHVVSTGEELLLEVHQHNPDLVILDITLEGKLDGIETAALLAKATKVPFIFMTAFSDKETIDRAKQTNPYAYLVKPFEARTLQSSIELAIHNAGTRQLATDASPARPVPATDTTDTVEADNFLLHDTLFVKVRNRLEKVALEDIIWIEAQDIYCNIKTRTHLYLVSQSLKTLEQRLPAGQFMRVHRSYIVHLSAIEAIEDNHILIGGKHIPIGNTHKDSLLKRLQIL</sequence>
<dbReference type="Gene3D" id="2.40.50.1020">
    <property type="entry name" value="LytTr DNA-binding domain"/>
    <property type="match status" value="1"/>
</dbReference>
<dbReference type="SMART" id="SM00448">
    <property type="entry name" value="REC"/>
    <property type="match status" value="1"/>
</dbReference>
<dbReference type="Pfam" id="PF00072">
    <property type="entry name" value="Response_reg"/>
    <property type="match status" value="1"/>
</dbReference>
<feature type="domain" description="Response regulatory" evidence="3">
    <location>
        <begin position="5"/>
        <end position="120"/>
    </location>
</feature>
<evidence type="ECO:0000256" key="1">
    <source>
        <dbReference type="ARBA" id="ARBA00022553"/>
    </source>
</evidence>
<protein>
    <submittedName>
        <fullName evidence="5">LytR/AlgR family response regulator transcription factor</fullName>
    </submittedName>
</protein>
<dbReference type="PANTHER" id="PTHR44591">
    <property type="entry name" value="STRESS RESPONSE REGULATOR PROTEIN 1"/>
    <property type="match status" value="1"/>
</dbReference>
<dbReference type="PROSITE" id="PS50110">
    <property type="entry name" value="RESPONSE_REGULATORY"/>
    <property type="match status" value="1"/>
</dbReference>
<name>A0ABW5CYB9_9BACT</name>
<feature type="modified residue" description="4-aspartylphosphate" evidence="2">
    <location>
        <position position="55"/>
    </location>
</feature>
<dbReference type="SMART" id="SM00850">
    <property type="entry name" value="LytTR"/>
    <property type="match status" value="1"/>
</dbReference>
<gene>
    <name evidence="5" type="ORF">ACFSKP_11305</name>
</gene>
<dbReference type="CDD" id="cd17534">
    <property type="entry name" value="REC_DC-like"/>
    <property type="match status" value="1"/>
</dbReference>
<dbReference type="EMBL" id="JBHUIM010000001">
    <property type="protein sequence ID" value="MFD2246844.1"/>
    <property type="molecule type" value="Genomic_DNA"/>
</dbReference>
<dbReference type="Proteomes" id="UP001597374">
    <property type="component" value="Unassembled WGS sequence"/>
</dbReference>
<accession>A0ABW5CYB9</accession>
<dbReference type="InterPro" id="IPR007492">
    <property type="entry name" value="LytTR_DNA-bd_dom"/>
</dbReference>
<reference evidence="6" key="1">
    <citation type="journal article" date="2019" name="Int. J. Syst. Evol. Microbiol.">
        <title>The Global Catalogue of Microorganisms (GCM) 10K type strain sequencing project: providing services to taxonomists for standard genome sequencing and annotation.</title>
        <authorList>
            <consortium name="The Broad Institute Genomics Platform"/>
            <consortium name="The Broad Institute Genome Sequencing Center for Infectious Disease"/>
            <person name="Wu L."/>
            <person name="Ma J."/>
        </authorList>
    </citation>
    <scope>NUCLEOTIDE SEQUENCE [LARGE SCALE GENOMIC DNA]</scope>
    <source>
        <strain evidence="6">CGMCC 4.1782</strain>
    </source>
</reference>
<evidence type="ECO:0000256" key="2">
    <source>
        <dbReference type="PROSITE-ProRule" id="PRU00169"/>
    </source>
</evidence>
<comment type="caution">
    <text evidence="5">The sequence shown here is derived from an EMBL/GenBank/DDBJ whole genome shotgun (WGS) entry which is preliminary data.</text>
</comment>
<dbReference type="InterPro" id="IPR050595">
    <property type="entry name" value="Bact_response_regulator"/>
</dbReference>
<dbReference type="RefSeq" id="WP_250428622.1">
    <property type="nucleotide sequence ID" value="NZ_JALPRR010000001.1"/>
</dbReference>
<evidence type="ECO:0000313" key="5">
    <source>
        <dbReference type="EMBL" id="MFD2246844.1"/>
    </source>
</evidence>
<dbReference type="PROSITE" id="PS50930">
    <property type="entry name" value="HTH_LYTTR"/>
    <property type="match status" value="1"/>
</dbReference>
<keyword evidence="6" id="KW-1185">Reference proteome</keyword>